<reference evidence="1" key="1">
    <citation type="journal article" date="2014" name="Int. J. Syst. Evol. Microbiol.">
        <title>Complete genome sequence of Corynebacterium casei LMG S-19264T (=DSM 44701T), isolated from a smear-ripened cheese.</title>
        <authorList>
            <consortium name="US DOE Joint Genome Institute (JGI-PGF)"/>
            <person name="Walter F."/>
            <person name="Albersmeier A."/>
            <person name="Kalinowski J."/>
            <person name="Ruckert C."/>
        </authorList>
    </citation>
    <scope>NUCLEOTIDE SEQUENCE</scope>
    <source>
        <strain evidence="1">CGMCC 1.12187</strain>
    </source>
</reference>
<protein>
    <submittedName>
        <fullName evidence="1">Uncharacterized protein</fullName>
    </submittedName>
</protein>
<name>A0A917H7G7_9MICC</name>
<sequence>MGWESIGILAPDPALIDNTPVLRRYRTRGLMVTARSAELSTPRSLEGFTGPLVAYRPDAPTLELAEAVSGAGGIVAVSGNNDWLSSWITAHQPAHLAGARLDPARP</sequence>
<evidence type="ECO:0000313" key="1">
    <source>
        <dbReference type="EMBL" id="GGG68997.1"/>
    </source>
</evidence>
<accession>A0A917H7G7</accession>
<gene>
    <name evidence="1" type="ORF">GCM10011374_36790</name>
</gene>
<keyword evidence="2" id="KW-1185">Reference proteome</keyword>
<proteinExistence type="predicted"/>
<evidence type="ECO:0000313" key="2">
    <source>
        <dbReference type="Proteomes" id="UP000638848"/>
    </source>
</evidence>
<reference evidence="1" key="2">
    <citation type="submission" date="2020-09" db="EMBL/GenBank/DDBJ databases">
        <authorList>
            <person name="Sun Q."/>
            <person name="Zhou Y."/>
        </authorList>
    </citation>
    <scope>NUCLEOTIDE SEQUENCE</scope>
    <source>
        <strain evidence="1">CGMCC 1.12187</strain>
    </source>
</reference>
<dbReference type="EMBL" id="BMEQ01000032">
    <property type="protein sequence ID" value="GGG68997.1"/>
    <property type="molecule type" value="Genomic_DNA"/>
</dbReference>
<comment type="caution">
    <text evidence="1">The sequence shown here is derived from an EMBL/GenBank/DDBJ whole genome shotgun (WGS) entry which is preliminary data.</text>
</comment>
<dbReference type="Proteomes" id="UP000638848">
    <property type="component" value="Unassembled WGS sequence"/>
</dbReference>
<dbReference type="RefSeq" id="WP_188539876.1">
    <property type="nucleotide sequence ID" value="NZ_BMEQ01000032.1"/>
</dbReference>
<dbReference type="AlphaFoldDB" id="A0A917H7G7"/>
<organism evidence="1 2">
    <name type="scientific">Kocuria dechangensis</name>
    <dbReference type="NCBI Taxonomy" id="1176249"/>
    <lineage>
        <taxon>Bacteria</taxon>
        <taxon>Bacillati</taxon>
        <taxon>Actinomycetota</taxon>
        <taxon>Actinomycetes</taxon>
        <taxon>Micrococcales</taxon>
        <taxon>Micrococcaceae</taxon>
        <taxon>Kocuria</taxon>
    </lineage>
</organism>